<dbReference type="SMART" id="SM00042">
    <property type="entry name" value="CUB"/>
    <property type="match status" value="1"/>
</dbReference>
<dbReference type="InterPro" id="IPR000859">
    <property type="entry name" value="CUB_dom"/>
</dbReference>
<dbReference type="Gene3D" id="2.60.120.290">
    <property type="entry name" value="Spermadhesin, CUB domain"/>
    <property type="match status" value="1"/>
</dbReference>
<feature type="signal peptide" evidence="5">
    <location>
        <begin position="1"/>
        <end position="20"/>
    </location>
</feature>
<reference evidence="7" key="1">
    <citation type="submission" date="2020-03" db="EMBL/GenBank/DDBJ databases">
        <title>Transcriptomic Profiling of the Digestive Tract of the Rat Flea, Xenopsylla cheopis, Following Blood Feeding and Infection with Yersinia pestis.</title>
        <authorList>
            <person name="Bland D.M."/>
            <person name="Martens C.A."/>
            <person name="Virtaneva K."/>
            <person name="Kanakabandi K."/>
            <person name="Long D."/>
            <person name="Rosenke R."/>
            <person name="Saturday G.A."/>
            <person name="Hoyt F.H."/>
            <person name="Bruno D.P."/>
            <person name="Ribeiro J.M.C."/>
            <person name="Hinnebusch J."/>
        </authorList>
    </citation>
    <scope>NUCLEOTIDE SEQUENCE</scope>
</reference>
<sequence>MVLLLNAVLVVAGLIVVGAAEENQQDKSWESDIIKGLPNCTTCTDSTRLSGTIIFPEDDTKPYPTGCKCIWEDHVEEGYGIDITIENVTLNGQNEDVLYIRGGTQNDVQGKGMIFTWEIKDKKFTIKNSNKLMVMFVSPKKDDKHKYTGFKLRYQRHGEITTTPEPTTTAQPLPTSAPGGARPELVVYLKGITPANFNKNLKNFTEPLAKYAESFCKDKNITTVNPLTDKNVVINAIQYCPRYWPQQENCVDVRFSIPVELKEQVKNANATYQLSKWNLQRLWKGFAKTELQKLNVKEYESPDDAYYLSLWMGVTVGTLAIVLLAFLAIMYWIWRTSITKDYSSVGSKHNSSNLSYRAPGEIDLGLDGHKRPSTLSLYGESHQVVPGLFDDELERRYHEYAPNIPPPTYASRLTDDDTDWSSSARGNVNEAFDAEERKESKARSNIPSKASAEIPDDYLQNMKQPMRISGNNHEESKI</sequence>
<keyword evidence="4" id="KW-0812">Transmembrane</keyword>
<accession>A0A6M2DZM3</accession>
<evidence type="ECO:0000256" key="5">
    <source>
        <dbReference type="SAM" id="SignalP"/>
    </source>
</evidence>
<proteinExistence type="predicted"/>
<dbReference type="Pfam" id="PF00431">
    <property type="entry name" value="CUB"/>
    <property type="match status" value="1"/>
</dbReference>
<evidence type="ECO:0000313" key="7">
    <source>
        <dbReference type="EMBL" id="NOV51816.1"/>
    </source>
</evidence>
<comment type="caution">
    <text evidence="2">Lacks conserved residue(s) required for the propagation of feature annotation.</text>
</comment>
<protein>
    <recommendedName>
        <fullName evidence="6">CUB domain-containing protein</fullName>
    </recommendedName>
</protein>
<feature type="region of interest" description="Disordered" evidence="3">
    <location>
        <begin position="400"/>
        <end position="478"/>
    </location>
</feature>
<evidence type="ECO:0000256" key="4">
    <source>
        <dbReference type="SAM" id="Phobius"/>
    </source>
</evidence>
<organism evidence="7">
    <name type="scientific">Xenopsylla cheopis</name>
    <name type="common">Oriental rat flea</name>
    <name type="synonym">Pulex cheopis</name>
    <dbReference type="NCBI Taxonomy" id="163159"/>
    <lineage>
        <taxon>Eukaryota</taxon>
        <taxon>Metazoa</taxon>
        <taxon>Ecdysozoa</taxon>
        <taxon>Arthropoda</taxon>
        <taxon>Hexapoda</taxon>
        <taxon>Insecta</taxon>
        <taxon>Pterygota</taxon>
        <taxon>Neoptera</taxon>
        <taxon>Endopterygota</taxon>
        <taxon>Siphonaptera</taxon>
        <taxon>Pulicidae</taxon>
        <taxon>Xenopsyllinae</taxon>
        <taxon>Xenopsylla</taxon>
    </lineage>
</organism>
<evidence type="ECO:0000259" key="6">
    <source>
        <dbReference type="PROSITE" id="PS01180"/>
    </source>
</evidence>
<keyword evidence="1" id="KW-1015">Disulfide bond</keyword>
<dbReference type="PROSITE" id="PS01180">
    <property type="entry name" value="CUB"/>
    <property type="match status" value="1"/>
</dbReference>
<keyword evidence="5" id="KW-0732">Signal</keyword>
<feature type="chain" id="PRO_5026716660" description="CUB domain-containing protein" evidence="5">
    <location>
        <begin position="21"/>
        <end position="478"/>
    </location>
</feature>
<keyword evidence="4" id="KW-1133">Transmembrane helix</keyword>
<evidence type="ECO:0000256" key="2">
    <source>
        <dbReference type="PROSITE-ProRule" id="PRU00059"/>
    </source>
</evidence>
<evidence type="ECO:0000256" key="3">
    <source>
        <dbReference type="SAM" id="MobiDB-lite"/>
    </source>
</evidence>
<feature type="transmembrane region" description="Helical" evidence="4">
    <location>
        <begin position="305"/>
        <end position="334"/>
    </location>
</feature>
<feature type="domain" description="CUB" evidence="6">
    <location>
        <begin position="40"/>
        <end position="157"/>
    </location>
</feature>
<dbReference type="EMBL" id="GIIL01008090">
    <property type="protein sequence ID" value="NOV51816.1"/>
    <property type="molecule type" value="Transcribed_RNA"/>
</dbReference>
<keyword evidence="4" id="KW-0472">Membrane</keyword>
<evidence type="ECO:0000256" key="1">
    <source>
        <dbReference type="ARBA" id="ARBA00023157"/>
    </source>
</evidence>
<dbReference type="InterPro" id="IPR035914">
    <property type="entry name" value="Sperma_CUB_dom_sf"/>
</dbReference>
<dbReference type="AlphaFoldDB" id="A0A6M2DZM3"/>
<name>A0A6M2DZM3_XENCH</name>
<dbReference type="SUPFAM" id="SSF49854">
    <property type="entry name" value="Spermadhesin, CUB domain"/>
    <property type="match status" value="1"/>
</dbReference>